<evidence type="ECO:0000256" key="1">
    <source>
        <dbReference type="SAM" id="MobiDB-lite"/>
    </source>
</evidence>
<dbReference type="Proteomes" id="UP001050691">
    <property type="component" value="Unassembled WGS sequence"/>
</dbReference>
<evidence type="ECO:0000313" key="5">
    <source>
        <dbReference type="Proteomes" id="UP001050691"/>
    </source>
</evidence>
<dbReference type="EMBL" id="BPWL01000010">
    <property type="protein sequence ID" value="GJJ14591.1"/>
    <property type="molecule type" value="Genomic_DNA"/>
</dbReference>
<feature type="chain" id="PRO_5043607544" evidence="3">
    <location>
        <begin position="19"/>
        <end position="348"/>
    </location>
</feature>
<protein>
    <submittedName>
        <fullName evidence="4">Uncharacterized protein</fullName>
    </submittedName>
</protein>
<keyword evidence="2" id="KW-0812">Transmembrane</keyword>
<feature type="transmembrane region" description="Helical" evidence="2">
    <location>
        <begin position="171"/>
        <end position="195"/>
    </location>
</feature>
<keyword evidence="3" id="KW-0732">Signal</keyword>
<evidence type="ECO:0000256" key="2">
    <source>
        <dbReference type="SAM" id="Phobius"/>
    </source>
</evidence>
<keyword evidence="5" id="KW-1185">Reference proteome</keyword>
<keyword evidence="2" id="KW-0472">Membrane</keyword>
<evidence type="ECO:0000256" key="3">
    <source>
        <dbReference type="SAM" id="SignalP"/>
    </source>
</evidence>
<organism evidence="4 5">
    <name type="scientific">Clathrus columnatus</name>
    <dbReference type="NCBI Taxonomy" id="1419009"/>
    <lineage>
        <taxon>Eukaryota</taxon>
        <taxon>Fungi</taxon>
        <taxon>Dikarya</taxon>
        <taxon>Basidiomycota</taxon>
        <taxon>Agaricomycotina</taxon>
        <taxon>Agaricomycetes</taxon>
        <taxon>Phallomycetidae</taxon>
        <taxon>Phallales</taxon>
        <taxon>Clathraceae</taxon>
        <taxon>Clathrus</taxon>
    </lineage>
</organism>
<name>A0AAV5ANW9_9AGAM</name>
<reference evidence="4" key="1">
    <citation type="submission" date="2021-10" db="EMBL/GenBank/DDBJ databases">
        <title>De novo Genome Assembly of Clathrus columnatus (Basidiomycota, Fungi) Using Illumina and Nanopore Sequence Data.</title>
        <authorList>
            <person name="Ogiso-Tanaka E."/>
            <person name="Itagaki H."/>
            <person name="Hosoya T."/>
            <person name="Hosaka K."/>
        </authorList>
    </citation>
    <scope>NUCLEOTIDE SEQUENCE</scope>
    <source>
        <strain evidence="4">MO-923</strain>
    </source>
</reference>
<evidence type="ECO:0000313" key="4">
    <source>
        <dbReference type="EMBL" id="GJJ14591.1"/>
    </source>
</evidence>
<feature type="signal peptide" evidence="3">
    <location>
        <begin position="1"/>
        <end position="18"/>
    </location>
</feature>
<proteinExistence type="predicted"/>
<gene>
    <name evidence="4" type="ORF">Clacol_008857</name>
</gene>
<keyword evidence="2" id="KW-1133">Transmembrane helix</keyword>
<feature type="region of interest" description="Disordered" evidence="1">
    <location>
        <begin position="66"/>
        <end position="147"/>
    </location>
</feature>
<sequence length="348" mass="37864">MNAPLLLTSVALLTGIAARPIDRQHDDITTTQNIQSHNSNRQVYLHNPNSKITLDSHFEDGLNIEAIPHTPVDDNGSASPKLIPSDSAFSDPGLSSPYVGPQRHLTKSQALGVETENDDYDPLLTLSPMPSRPSSPAVQLSTSNDDAVSNNSRGYSAGTSHISPQLDYSPMIAVMVISSLGALVLLGLVVTAVYISQLLRLTVLRGNVWRTVTKKNKMNQRDLFTSNNKPKVPTSESKPNFIARDDLDEKDSVIFPRQTPSTLREFHFPSLLSEKSVVNSGTDQGPSVDVISLSSSPALHDLPTNNGLAISQTILAWTYDNWVTHFMFALFGWMGMMFGGPRSGAQTI</sequence>
<feature type="compositionally biased region" description="Polar residues" evidence="1">
    <location>
        <begin position="132"/>
        <end position="147"/>
    </location>
</feature>
<dbReference type="AlphaFoldDB" id="A0AAV5ANW9"/>
<accession>A0AAV5ANW9</accession>
<comment type="caution">
    <text evidence="4">The sequence shown here is derived from an EMBL/GenBank/DDBJ whole genome shotgun (WGS) entry which is preliminary data.</text>
</comment>